<dbReference type="EMBL" id="JAPDHW010000002">
    <property type="protein sequence ID" value="MCW3167814.1"/>
    <property type="molecule type" value="Genomic_DNA"/>
</dbReference>
<feature type="domain" description="YhcG PDDEXK nuclease" evidence="1">
    <location>
        <begin position="170"/>
        <end position="321"/>
    </location>
</feature>
<feature type="domain" description="YhcG N-terminal" evidence="2">
    <location>
        <begin position="12"/>
        <end position="147"/>
    </location>
</feature>
<protein>
    <submittedName>
        <fullName evidence="3">PDDEXK nuclease domain-containing protein</fullName>
    </submittedName>
</protein>
<proteinExistence type="predicted"/>
<sequence length="340" mass="39574">MLENSQIKFISEIKTKVRNAQYEAMKAVNVALISLYWEIGKSISESQTENWGKSVVATLSNELQKEFPGVGGFSVGNLWLMAQFYSEYQSDINLVPLVREISWTKHITILKKCKDPKEREFYILSTRKFGWTKNVLIHQIENKTFEKYLVNQTNFDETLPEKIKNQAILSVKDEYIFDFLGIEEEHSEKELEIKLIQNIRGFLLELGSDFSFIGNQYKVAVSDKEYFIDLLLFHRRLQSLVAIELKVGEFLPEYKGKMEFYLNLLNDKVKLSHENEAIGIIICKSKDRTIVEYSLKSSNLPIGIATYSTSEKLPKNYQKLLPNNEELSEKFDNYIKNLKE</sequence>
<evidence type="ECO:0000259" key="1">
    <source>
        <dbReference type="Pfam" id="PF06250"/>
    </source>
</evidence>
<dbReference type="PANTHER" id="PTHR30547:SF0">
    <property type="entry name" value="BLR8175 PROTEIN"/>
    <property type="match status" value="1"/>
</dbReference>
<dbReference type="Pfam" id="PF06250">
    <property type="entry name" value="YhcG_C"/>
    <property type="match status" value="1"/>
</dbReference>
<dbReference type="InterPro" id="IPR009362">
    <property type="entry name" value="YhcG_C"/>
</dbReference>
<gene>
    <name evidence="3" type="ORF">OMO38_04655</name>
</gene>
<dbReference type="PANTHER" id="PTHR30547">
    <property type="entry name" value="UNCHARACTERIZED PROTEIN YHCG-RELATED"/>
    <property type="match status" value="1"/>
</dbReference>
<dbReference type="InterPro" id="IPR011856">
    <property type="entry name" value="tRNA_endonuc-like_dom_sf"/>
</dbReference>
<evidence type="ECO:0000313" key="3">
    <source>
        <dbReference type="EMBL" id="MCW3167814.1"/>
    </source>
</evidence>
<dbReference type="Gene3D" id="3.40.1350.10">
    <property type="match status" value="1"/>
</dbReference>
<evidence type="ECO:0000313" key="4">
    <source>
        <dbReference type="Proteomes" id="UP001163731"/>
    </source>
</evidence>
<dbReference type="InterPro" id="IPR053148">
    <property type="entry name" value="PD-DEXK-like_domain"/>
</dbReference>
<dbReference type="InterPro" id="IPR041527">
    <property type="entry name" value="YhcG_N"/>
</dbReference>
<reference evidence="3" key="1">
    <citation type="submission" date="2022-10" db="EMBL/GenBank/DDBJ databases">
        <title>Chryseobacterium babae sp. nov. isolated from the gut of the beetle Oryctes rhinoceros, and Chryseobacterium kimseyorum sp. nov., isolated from a stick insect rearing cage.</title>
        <authorList>
            <person name="Shelomi M."/>
            <person name="Han C.-J."/>
            <person name="Chen W.-M."/>
            <person name="Chen H.-K."/>
            <person name="Liaw S.-J."/>
            <person name="Muhle E."/>
            <person name="Clermont D."/>
        </authorList>
    </citation>
    <scope>NUCLEOTIDE SEQUENCE</scope>
    <source>
        <strain evidence="3">09-1422</strain>
    </source>
</reference>
<dbReference type="Pfam" id="PF17761">
    <property type="entry name" value="DUF1016_N"/>
    <property type="match status" value="1"/>
</dbReference>
<organism evidence="3 4">
    <name type="scientific">Chryseobacterium kimseyorum</name>
    <dbReference type="NCBI Taxonomy" id="2984028"/>
    <lineage>
        <taxon>Bacteria</taxon>
        <taxon>Pseudomonadati</taxon>
        <taxon>Bacteroidota</taxon>
        <taxon>Flavobacteriia</taxon>
        <taxon>Flavobacteriales</taxon>
        <taxon>Weeksellaceae</taxon>
        <taxon>Chryseobacterium group</taxon>
        <taxon>Chryseobacterium</taxon>
    </lineage>
</organism>
<accession>A0ABT3HVL9</accession>
<keyword evidence="4" id="KW-1185">Reference proteome</keyword>
<dbReference type="Proteomes" id="UP001163731">
    <property type="component" value="Unassembled WGS sequence"/>
</dbReference>
<comment type="caution">
    <text evidence="3">The sequence shown here is derived from an EMBL/GenBank/DDBJ whole genome shotgun (WGS) entry which is preliminary data.</text>
</comment>
<dbReference type="RefSeq" id="WP_264749052.1">
    <property type="nucleotide sequence ID" value="NZ_JAPDHW010000002.1"/>
</dbReference>
<name>A0ABT3HVL9_9FLAO</name>
<evidence type="ECO:0000259" key="2">
    <source>
        <dbReference type="Pfam" id="PF17761"/>
    </source>
</evidence>